<feature type="signal peptide" evidence="1">
    <location>
        <begin position="1"/>
        <end position="19"/>
    </location>
</feature>
<dbReference type="RefSeq" id="WP_191183252.1">
    <property type="nucleotide sequence ID" value="NZ_JACXAJ010000002.1"/>
</dbReference>
<comment type="caution">
    <text evidence="2">The sequence shown here is derived from an EMBL/GenBank/DDBJ whole genome shotgun (WGS) entry which is preliminary data.</text>
</comment>
<evidence type="ECO:0000313" key="2">
    <source>
        <dbReference type="EMBL" id="MBD1397130.1"/>
    </source>
</evidence>
<organism evidence="2 3">
    <name type="scientific">Pontibacter aquaedesilientis</name>
    <dbReference type="NCBI Taxonomy" id="2766980"/>
    <lineage>
        <taxon>Bacteria</taxon>
        <taxon>Pseudomonadati</taxon>
        <taxon>Bacteroidota</taxon>
        <taxon>Cytophagia</taxon>
        <taxon>Cytophagales</taxon>
        <taxon>Hymenobacteraceae</taxon>
        <taxon>Pontibacter</taxon>
    </lineage>
</organism>
<keyword evidence="1" id="KW-0732">Signal</keyword>
<sequence length="425" mass="48917">MKTFLSLVLALLLVNVCLAQSPTTKVDNLRVFLDCQAYCDTDYIKREITFVDYVNDRFQANVYLLITSQSTGSGGREYKLQFEGQEKFAGMMETKSYLRQAVATDDEDRKEAVAKIKLGLMPYLLKTEKAKDMIISFKDDNSNTSEIATTSAEDPWNFWVFNLNLRGHFSGDRNYSSNSLNGGISANRVTDKLKTSISINANENNNRFGEGDEMFTYTNRRYSFSNTTVWSITDHLSAGGFVSAQKSDYSNYDLDLAVTPAIEYNFFPYSESNNRYVGLMYKVGPRYLNYIEETIFSQMKEFRFQESLSLDVSFNQKWGQISGSTSFSHYFHDFSKKRLSFSGYGDIRLFKGFSFNIGGYYAIQRDQLNIIKGTVTDQDLLTRRRQLNSNYDFFFNFGIRYRFGSLFNNVVNPRFDGGGGMMYYY</sequence>
<dbReference type="EMBL" id="JACXAJ010000002">
    <property type="protein sequence ID" value="MBD1397130.1"/>
    <property type="molecule type" value="Genomic_DNA"/>
</dbReference>
<proteinExistence type="predicted"/>
<evidence type="ECO:0000256" key="1">
    <source>
        <dbReference type="SAM" id="SignalP"/>
    </source>
</evidence>
<dbReference type="Proteomes" id="UP000625551">
    <property type="component" value="Unassembled WGS sequence"/>
</dbReference>
<gene>
    <name evidence="2" type="ORF">H9Q13_08125</name>
</gene>
<evidence type="ECO:0000313" key="3">
    <source>
        <dbReference type="Proteomes" id="UP000625551"/>
    </source>
</evidence>
<evidence type="ECO:0008006" key="4">
    <source>
        <dbReference type="Google" id="ProtNLM"/>
    </source>
</evidence>
<protein>
    <recommendedName>
        <fullName evidence="4">DUF481 domain-containing protein</fullName>
    </recommendedName>
</protein>
<feature type="chain" id="PRO_5047445468" description="DUF481 domain-containing protein" evidence="1">
    <location>
        <begin position="20"/>
        <end position="425"/>
    </location>
</feature>
<reference evidence="2 3" key="1">
    <citation type="submission" date="2020-09" db="EMBL/GenBank/DDBJ databases">
        <title>Genome sequencing and assembly of Pontibacter sp.</title>
        <authorList>
            <person name="Chhetri G."/>
        </authorList>
    </citation>
    <scope>NUCLEOTIDE SEQUENCE [LARGE SCALE GENOMIC DNA]</scope>
    <source>
        <strain evidence="2 3">JH31</strain>
    </source>
</reference>
<keyword evidence="3" id="KW-1185">Reference proteome</keyword>
<accession>A0ABR7XFR0</accession>
<name>A0ABR7XFR0_9BACT</name>